<dbReference type="InterPro" id="IPR043502">
    <property type="entry name" value="DNA/RNA_pol_sf"/>
</dbReference>
<proteinExistence type="predicted"/>
<protein>
    <submittedName>
        <fullName evidence="2">Retrovirus-related Pol polyprotein from transposon 17.6</fullName>
    </submittedName>
</protein>
<dbReference type="SUPFAM" id="SSF56672">
    <property type="entry name" value="DNA/RNA polymerases"/>
    <property type="match status" value="1"/>
</dbReference>
<dbReference type="Gene3D" id="3.10.10.10">
    <property type="entry name" value="HIV Type 1 Reverse Transcriptase, subunit A, domain 1"/>
    <property type="match status" value="1"/>
</dbReference>
<evidence type="ECO:0000313" key="4">
    <source>
        <dbReference type="Proteomes" id="UP000321947"/>
    </source>
</evidence>
<organism evidence="2 4">
    <name type="scientific">Cucumis melo var. makuwa</name>
    <name type="common">Oriental melon</name>
    <dbReference type="NCBI Taxonomy" id="1194695"/>
    <lineage>
        <taxon>Eukaryota</taxon>
        <taxon>Viridiplantae</taxon>
        <taxon>Streptophyta</taxon>
        <taxon>Embryophyta</taxon>
        <taxon>Tracheophyta</taxon>
        <taxon>Spermatophyta</taxon>
        <taxon>Magnoliopsida</taxon>
        <taxon>eudicotyledons</taxon>
        <taxon>Gunneridae</taxon>
        <taxon>Pentapetalae</taxon>
        <taxon>rosids</taxon>
        <taxon>fabids</taxon>
        <taxon>Cucurbitales</taxon>
        <taxon>Cucurbitaceae</taxon>
        <taxon>Benincaseae</taxon>
        <taxon>Cucumis</taxon>
    </lineage>
</organism>
<dbReference type="EMBL" id="SSTD01010133">
    <property type="protein sequence ID" value="TYK12264.1"/>
    <property type="molecule type" value="Genomic_DNA"/>
</dbReference>
<dbReference type="Proteomes" id="UP000321947">
    <property type="component" value="Unassembled WGS sequence"/>
</dbReference>
<dbReference type="Proteomes" id="UP000321393">
    <property type="component" value="Unassembled WGS sequence"/>
</dbReference>
<accession>A0A5D3CMA7</accession>
<evidence type="ECO:0000313" key="2">
    <source>
        <dbReference type="EMBL" id="TYK12264.1"/>
    </source>
</evidence>
<dbReference type="EMBL" id="SSTE01015327">
    <property type="protein sequence ID" value="KAA0043204.1"/>
    <property type="molecule type" value="Genomic_DNA"/>
</dbReference>
<evidence type="ECO:0000313" key="3">
    <source>
        <dbReference type="Proteomes" id="UP000321393"/>
    </source>
</evidence>
<comment type="caution">
    <text evidence="2">The sequence shown here is derived from an EMBL/GenBank/DDBJ whole genome shotgun (WGS) entry which is preliminary data.</text>
</comment>
<name>A0A5D3CMA7_CUCMM</name>
<gene>
    <name evidence="2" type="ORF">E5676_scaffold302G00210</name>
    <name evidence="1" type="ORF">E6C27_scaffold110G00760</name>
</gene>
<dbReference type="AlphaFoldDB" id="A0A5D3CMA7"/>
<dbReference type="OrthoDB" id="9908684at2759"/>
<reference evidence="3 4" key="1">
    <citation type="submission" date="2019-08" db="EMBL/GenBank/DDBJ databases">
        <title>Draft genome sequences of two oriental melons (Cucumis melo L. var makuwa).</title>
        <authorList>
            <person name="Kwon S.-Y."/>
        </authorList>
    </citation>
    <scope>NUCLEOTIDE SEQUENCE [LARGE SCALE GENOMIC DNA]</scope>
    <source>
        <strain evidence="4">cv. Chang Bougi</strain>
        <strain evidence="3">cv. SW 3</strain>
        <tissue evidence="2">Leaf</tissue>
    </source>
</reference>
<evidence type="ECO:0000313" key="1">
    <source>
        <dbReference type="EMBL" id="KAA0043204.1"/>
    </source>
</evidence>
<sequence>MAKIIEKKDHPRDCLTLSFKQEEKKAYGSDATKDIPLIISVRQENRESFDTSHHGVILESGTTIKGKGVCKSVELLLGKKVIVKGDPSLTKAKKGYPKREIEHHIHLEKNTNPVNVRPYRYAYVKAKMEKLEEEMLASGVIRPSTNPYLSLRDSVLTIEH</sequence>